<dbReference type="AlphaFoldDB" id="R9PFP4"/>
<name>R9PFP4_AGAAL</name>
<sequence length="136" mass="15113">MPNERINENAQVNYLYQNTSKGPFRVRIEGLVGHVENYAILKINCAADGGVQVHHNLVSNNNARLNNQQAFPPFNQVFSPKQTNALNNQKSFQLTHASINIGNLSIPASTISLAGFSETYQRVETLCSEQKIASKR</sequence>
<organism evidence="1 2">
    <name type="scientific">Agarivorans albus MKT 106</name>
    <dbReference type="NCBI Taxonomy" id="1331007"/>
    <lineage>
        <taxon>Bacteria</taxon>
        <taxon>Pseudomonadati</taxon>
        <taxon>Pseudomonadota</taxon>
        <taxon>Gammaproteobacteria</taxon>
        <taxon>Alteromonadales</taxon>
        <taxon>Alteromonadaceae</taxon>
        <taxon>Agarivorans</taxon>
    </lineage>
</organism>
<comment type="caution">
    <text evidence="1">The sequence shown here is derived from an EMBL/GenBank/DDBJ whole genome shotgun (WGS) entry which is preliminary data.</text>
</comment>
<proteinExistence type="predicted"/>
<protein>
    <submittedName>
        <fullName evidence="1">Uncharacterized protein</fullName>
    </submittedName>
</protein>
<reference evidence="1" key="1">
    <citation type="journal article" date="2013" name="Genome Announc.">
        <title>Draft Genome Sequence of Agarivorans albus Strain MKT 106T, an Agarolytic Marine Bacterium.</title>
        <authorList>
            <person name="Yasuike M."/>
            <person name="Nakamura Y."/>
            <person name="Kai W."/>
            <person name="Fujiwara A."/>
            <person name="Fukui Y."/>
            <person name="Satomi M."/>
            <person name="Sano M."/>
        </authorList>
    </citation>
    <scope>NUCLEOTIDE SEQUENCE [LARGE SCALE GENOMIC DNA]</scope>
</reference>
<evidence type="ECO:0000313" key="1">
    <source>
        <dbReference type="EMBL" id="GAD00199.1"/>
    </source>
</evidence>
<gene>
    <name evidence="1" type="ORF">AALB_0279</name>
</gene>
<dbReference type="Proteomes" id="UP000014461">
    <property type="component" value="Unassembled WGS sequence"/>
</dbReference>
<accession>R9PFP4</accession>
<dbReference type="EMBL" id="BARX01000001">
    <property type="protein sequence ID" value="GAD00199.1"/>
    <property type="molecule type" value="Genomic_DNA"/>
</dbReference>
<evidence type="ECO:0000313" key="2">
    <source>
        <dbReference type="Proteomes" id="UP000014461"/>
    </source>
</evidence>
<keyword evidence="2" id="KW-1185">Reference proteome</keyword>